<name>A0ABY3A1E5_9GAMM</name>
<keyword evidence="4" id="KW-1185">Reference proteome</keyword>
<dbReference type="RefSeq" id="WP_141495869.1">
    <property type="nucleotide sequence ID" value="NZ_VICF01000002.1"/>
</dbReference>
<comment type="similarity">
    <text evidence="1">Belongs to the amidase family.</text>
</comment>
<comment type="caution">
    <text evidence="3">The sequence shown here is derived from an EMBL/GenBank/DDBJ whole genome shotgun (WGS) entry which is preliminary data.</text>
</comment>
<reference evidence="3 4" key="1">
    <citation type="submission" date="2019-06" db="EMBL/GenBank/DDBJ databases">
        <title>Pantoea dispersa Assembly.</title>
        <authorList>
            <person name="Wang J."/>
        </authorList>
    </citation>
    <scope>NUCLEOTIDE SEQUENCE [LARGE SCALE GENOMIC DNA]</scope>
    <source>
        <strain evidence="4">bio</strain>
    </source>
</reference>
<dbReference type="InterPro" id="IPR036928">
    <property type="entry name" value="AS_sf"/>
</dbReference>
<evidence type="ECO:0000313" key="4">
    <source>
        <dbReference type="Proteomes" id="UP000319715"/>
    </source>
</evidence>
<dbReference type="SUPFAM" id="SSF75304">
    <property type="entry name" value="Amidase signature (AS) enzymes"/>
    <property type="match status" value="1"/>
</dbReference>
<dbReference type="Proteomes" id="UP000319715">
    <property type="component" value="Unassembled WGS sequence"/>
</dbReference>
<accession>A0ABY3A1E5</accession>
<feature type="domain" description="Amidase" evidence="2">
    <location>
        <begin position="28"/>
        <end position="433"/>
    </location>
</feature>
<organism evidence="3 4">
    <name type="scientific">Pantoea dispersa</name>
    <dbReference type="NCBI Taxonomy" id="59814"/>
    <lineage>
        <taxon>Bacteria</taxon>
        <taxon>Pseudomonadati</taxon>
        <taxon>Pseudomonadota</taxon>
        <taxon>Gammaproteobacteria</taxon>
        <taxon>Enterobacterales</taxon>
        <taxon>Erwiniaceae</taxon>
        <taxon>Pantoea</taxon>
    </lineage>
</organism>
<dbReference type="InterPro" id="IPR000120">
    <property type="entry name" value="Amidase"/>
</dbReference>
<dbReference type="PANTHER" id="PTHR11895">
    <property type="entry name" value="TRANSAMIDASE"/>
    <property type="match status" value="1"/>
</dbReference>
<dbReference type="PROSITE" id="PS00571">
    <property type="entry name" value="AMIDASES"/>
    <property type="match status" value="1"/>
</dbReference>
<evidence type="ECO:0000313" key="3">
    <source>
        <dbReference type="EMBL" id="TQC75782.1"/>
    </source>
</evidence>
<dbReference type="InterPro" id="IPR023631">
    <property type="entry name" value="Amidase_dom"/>
</dbReference>
<evidence type="ECO:0000259" key="2">
    <source>
        <dbReference type="Pfam" id="PF01425"/>
    </source>
</evidence>
<dbReference type="EMBL" id="VICF01000002">
    <property type="protein sequence ID" value="TQC75782.1"/>
    <property type="molecule type" value="Genomic_DNA"/>
</dbReference>
<dbReference type="Pfam" id="PF01425">
    <property type="entry name" value="Amidase"/>
    <property type="match status" value="1"/>
</dbReference>
<dbReference type="InterPro" id="IPR020556">
    <property type="entry name" value="Amidase_CS"/>
</dbReference>
<dbReference type="Gene3D" id="3.90.1300.10">
    <property type="entry name" value="Amidase signature (AS) domain"/>
    <property type="match status" value="1"/>
</dbReference>
<proteinExistence type="inferred from homology"/>
<protein>
    <submittedName>
        <fullName evidence="3">Amidase</fullName>
    </submittedName>
</protein>
<sequence>MQYADYLTASLGDMQQALAQRRVSARQLTTFALQRIADVDQPRYNAISWLFADDALATAAASDAARQQNAPVGPLAGIPLLIKDNIEVKGWPTSAGSALLRDVIASEDAPLVTALRQAGAILIGKTTMHELAAGITGASSLSGFTHNAWQQGRSPGGSSSGSAVAVAAGFVPLAIGSDTAGSVRIPAAFNGLFGLRMTRGALSSAGIVPLSPTQDIPGPLVRHAADLRLISEILTGQRFSRPDRPLRIGIWQEGFAAEETEINQAVQDAVAPFQPRMLSWPQLETLAAEANIIAYEFADALAAWLADKSQAPLRTLAAIAASGRYHPQLEATFKIRAQHPGMQSDGYREVQLRQQRLYQQLAQFFQQQQIDLLAYPVVRHPPVKHGELQPGSNALISAVTGAPAISIPVGLSTEGLPIGLELLALRDREDVLLKAAEQIEQAHPPFNRAAPAL</sequence>
<dbReference type="PANTHER" id="PTHR11895:SF7">
    <property type="entry name" value="GLUTAMYL-TRNA(GLN) AMIDOTRANSFERASE SUBUNIT A, MITOCHONDRIAL"/>
    <property type="match status" value="1"/>
</dbReference>
<gene>
    <name evidence="3" type="ORF">FK492_07680</name>
</gene>
<evidence type="ECO:0000256" key="1">
    <source>
        <dbReference type="ARBA" id="ARBA00009199"/>
    </source>
</evidence>